<comment type="caution">
    <text evidence="9">The sequence shown here is derived from an EMBL/GenBank/DDBJ whole genome shotgun (WGS) entry which is preliminary data.</text>
</comment>
<feature type="transmembrane region" description="Helical" evidence="6">
    <location>
        <begin position="94"/>
        <end position="112"/>
    </location>
</feature>
<sequence length="321" mass="35687">METTTIIILGVVFLVSFLLIEGLYFLISDWRKSKYRQMNRRMAMLSEGRSSQEVMLRLRRESAYDAQGNILEVLANKLDGLLAQSGAGVSIPQLFMICTMFSLISVGAFFVLQALNPLTIAVSVILPFLLPLLILKLVRGRRISKFNEQLPECIDVVVRALRAGHPISSAIGLAASELPDPIGSEFGLAVDEMQYGLDLNESLTNMEKRVGSPDLRMLVITVQIQGEIGGNLAEILSSISRVIRERFKIRRKAKALSAEGRFSAIVLGILPIAVFLAINVLSPKYYTLVQDDQGFIISMGIGMILMFIGYFVMYRMTNFKI</sequence>
<feature type="transmembrane region" description="Helical" evidence="6">
    <location>
        <begin position="260"/>
        <end position="282"/>
    </location>
</feature>
<dbReference type="EMBL" id="JACHXA010000007">
    <property type="protein sequence ID" value="MBB3066286.1"/>
    <property type="molecule type" value="Genomic_DNA"/>
</dbReference>
<keyword evidence="5 6" id="KW-0472">Membrane</keyword>
<evidence type="ECO:0000256" key="2">
    <source>
        <dbReference type="ARBA" id="ARBA00022475"/>
    </source>
</evidence>
<dbReference type="Proteomes" id="UP000581135">
    <property type="component" value="Unassembled WGS sequence"/>
</dbReference>
<gene>
    <name evidence="9" type="ORF">FHR98_002591</name>
</gene>
<dbReference type="InterPro" id="IPR018076">
    <property type="entry name" value="T2SS_GspF_dom"/>
</dbReference>
<organism evidence="9 10">
    <name type="scientific">Limibacillus halophilus</name>
    <dbReference type="NCBI Taxonomy" id="1579333"/>
    <lineage>
        <taxon>Bacteria</taxon>
        <taxon>Pseudomonadati</taxon>
        <taxon>Pseudomonadota</taxon>
        <taxon>Alphaproteobacteria</taxon>
        <taxon>Rhodospirillales</taxon>
        <taxon>Rhodovibrionaceae</taxon>
        <taxon>Limibacillus</taxon>
    </lineage>
</organism>
<feature type="transmembrane region" description="Helical" evidence="6">
    <location>
        <begin position="294"/>
        <end position="313"/>
    </location>
</feature>
<proteinExistence type="predicted"/>
<dbReference type="GO" id="GO:0005886">
    <property type="term" value="C:plasma membrane"/>
    <property type="evidence" value="ECO:0007669"/>
    <property type="project" value="UniProtKB-SubCell"/>
</dbReference>
<dbReference type="Gene3D" id="1.20.81.30">
    <property type="entry name" value="Type II secretion system (T2SS), domain F"/>
    <property type="match status" value="1"/>
</dbReference>
<keyword evidence="4 6" id="KW-1133">Transmembrane helix</keyword>
<evidence type="ECO:0000259" key="8">
    <source>
        <dbReference type="Pfam" id="PF19360"/>
    </source>
</evidence>
<keyword evidence="3 6" id="KW-0812">Transmembrane</keyword>
<name>A0A839SXM8_9PROT</name>
<reference evidence="9 10" key="1">
    <citation type="submission" date="2020-08" db="EMBL/GenBank/DDBJ databases">
        <title>Genomic Encyclopedia of Type Strains, Phase III (KMG-III): the genomes of soil and plant-associated and newly described type strains.</title>
        <authorList>
            <person name="Whitman W."/>
        </authorList>
    </citation>
    <scope>NUCLEOTIDE SEQUENCE [LARGE SCALE GENOMIC DNA]</scope>
    <source>
        <strain evidence="9 10">CECT 8803</strain>
    </source>
</reference>
<dbReference type="AlphaFoldDB" id="A0A839SXM8"/>
<evidence type="ECO:0000313" key="9">
    <source>
        <dbReference type="EMBL" id="MBB3066286.1"/>
    </source>
</evidence>
<evidence type="ECO:0000256" key="5">
    <source>
        <dbReference type="ARBA" id="ARBA00023136"/>
    </source>
</evidence>
<protein>
    <submittedName>
        <fullName evidence="9">Tight adherence protein B</fullName>
    </submittedName>
</protein>
<feature type="domain" description="Type II secretion system protein TadB-like N-terminal" evidence="8">
    <location>
        <begin position="4"/>
        <end position="124"/>
    </location>
</feature>
<keyword evidence="10" id="KW-1185">Reference proteome</keyword>
<feature type="domain" description="Type II secretion system protein GspF" evidence="7">
    <location>
        <begin position="155"/>
        <end position="277"/>
    </location>
</feature>
<evidence type="ECO:0000256" key="3">
    <source>
        <dbReference type="ARBA" id="ARBA00022692"/>
    </source>
</evidence>
<evidence type="ECO:0000256" key="6">
    <source>
        <dbReference type="SAM" id="Phobius"/>
    </source>
</evidence>
<accession>A0A839SXM8</accession>
<dbReference type="PANTHER" id="PTHR35007:SF1">
    <property type="entry name" value="PILUS ASSEMBLY PROTEIN"/>
    <property type="match status" value="1"/>
</dbReference>
<dbReference type="RefSeq" id="WP_183417101.1">
    <property type="nucleotide sequence ID" value="NZ_JACHXA010000007.1"/>
</dbReference>
<feature type="transmembrane region" description="Helical" evidence="6">
    <location>
        <begin position="6"/>
        <end position="27"/>
    </location>
</feature>
<evidence type="ECO:0000256" key="4">
    <source>
        <dbReference type="ARBA" id="ARBA00022989"/>
    </source>
</evidence>
<evidence type="ECO:0000313" key="10">
    <source>
        <dbReference type="Proteomes" id="UP000581135"/>
    </source>
</evidence>
<comment type="subcellular location">
    <subcellularLocation>
        <location evidence="1">Cell membrane</location>
        <topology evidence="1">Multi-pass membrane protein</topology>
    </subcellularLocation>
</comment>
<dbReference type="InterPro" id="IPR045824">
    <property type="entry name" value="T2SS_TadB-like_N"/>
</dbReference>
<dbReference type="PANTHER" id="PTHR35007">
    <property type="entry name" value="INTEGRAL MEMBRANE PROTEIN-RELATED"/>
    <property type="match status" value="1"/>
</dbReference>
<dbReference type="Pfam" id="PF19360">
    <property type="entry name" value="TadB_TadC_N"/>
    <property type="match status" value="1"/>
</dbReference>
<dbReference type="Pfam" id="PF00482">
    <property type="entry name" value="T2SSF"/>
    <property type="match status" value="1"/>
</dbReference>
<dbReference type="InterPro" id="IPR042094">
    <property type="entry name" value="T2SS_GspF_sf"/>
</dbReference>
<keyword evidence="2" id="KW-1003">Cell membrane</keyword>
<evidence type="ECO:0000256" key="1">
    <source>
        <dbReference type="ARBA" id="ARBA00004651"/>
    </source>
</evidence>
<feature type="transmembrane region" description="Helical" evidence="6">
    <location>
        <begin position="118"/>
        <end position="138"/>
    </location>
</feature>
<evidence type="ECO:0000259" key="7">
    <source>
        <dbReference type="Pfam" id="PF00482"/>
    </source>
</evidence>